<feature type="domain" description="DUF4397" evidence="2">
    <location>
        <begin position="154"/>
        <end position="221"/>
    </location>
</feature>
<evidence type="ECO:0000313" key="4">
    <source>
        <dbReference type="Proteomes" id="UP001321018"/>
    </source>
</evidence>
<feature type="region of interest" description="Disordered" evidence="1">
    <location>
        <begin position="206"/>
        <end position="344"/>
    </location>
</feature>
<dbReference type="EMBL" id="JAOPKA010000002">
    <property type="protein sequence ID" value="MCU4740672.1"/>
    <property type="molecule type" value="Genomic_DNA"/>
</dbReference>
<dbReference type="Pfam" id="PF14344">
    <property type="entry name" value="DUF4397"/>
    <property type="match status" value="2"/>
</dbReference>
<organism evidence="3 4">
    <name type="scientific">Natronoglomus mannanivorans</name>
    <dbReference type="NCBI Taxonomy" id="2979990"/>
    <lineage>
        <taxon>Archaea</taxon>
        <taxon>Methanobacteriati</taxon>
        <taxon>Methanobacteriota</taxon>
        <taxon>Stenosarchaea group</taxon>
        <taxon>Halobacteria</taxon>
        <taxon>Halobacteriales</taxon>
        <taxon>Natrialbaceae</taxon>
        <taxon>Natronoglomus</taxon>
    </lineage>
</organism>
<accession>A0AAP2YX99</accession>
<comment type="caution">
    <text evidence="3">The sequence shown here is derived from an EMBL/GenBank/DDBJ whole genome shotgun (WGS) entry which is preliminary data.</text>
</comment>
<feature type="compositionally biased region" description="Acidic residues" evidence="1">
    <location>
        <begin position="215"/>
        <end position="334"/>
    </location>
</feature>
<evidence type="ECO:0000313" key="3">
    <source>
        <dbReference type="EMBL" id="MCU4740672.1"/>
    </source>
</evidence>
<dbReference type="InterPro" id="IPR025510">
    <property type="entry name" value="DUF4397"/>
</dbReference>
<proteinExistence type="predicted"/>
<feature type="domain" description="DUF4397" evidence="2">
    <location>
        <begin position="63"/>
        <end position="150"/>
    </location>
</feature>
<dbReference type="RefSeq" id="WP_338002514.1">
    <property type="nucleotide sequence ID" value="NZ_JAOPKA010000002.1"/>
</dbReference>
<dbReference type="Proteomes" id="UP001321018">
    <property type="component" value="Unassembled WGS sequence"/>
</dbReference>
<protein>
    <submittedName>
        <fullName evidence="3">DUF4397 domain-containing protein</fullName>
    </submittedName>
</protein>
<name>A0AAP2YX99_9EURY</name>
<reference evidence="3" key="1">
    <citation type="submission" date="2022-09" db="EMBL/GenBank/DDBJ databases">
        <title>Enrichment on poylsaccharides allowed isolation of novel metabolic and taxonomic groups of Haloarchaea.</title>
        <authorList>
            <person name="Sorokin D.Y."/>
            <person name="Elcheninov A.G."/>
            <person name="Khizhniak T.V."/>
            <person name="Kolganova T.V."/>
            <person name="Kublanov I.V."/>
        </authorList>
    </citation>
    <scope>NUCLEOTIDE SEQUENCE</scope>
    <source>
        <strain evidence="3">AArc-xg1-1</strain>
    </source>
</reference>
<dbReference type="AlphaFoldDB" id="A0AAP2YX99"/>
<evidence type="ECO:0000256" key="1">
    <source>
        <dbReference type="SAM" id="MobiDB-lite"/>
    </source>
</evidence>
<gene>
    <name evidence="3" type="ORF">OB960_04570</name>
</gene>
<sequence>MGSSRRGTITALGTAGAATAVGALAIGAYVDDERSSSGPAVDGVALDDTETDSDAEAVANGLAAVRIAHLSPVTSAVDVTIDGEQLVSGVTVDEVSPYLQFEPGTYSVQFTASDDPETVLFEDEIAIEAAYYTIAVLDDLESDGPTVVLDAGAALVRVVHASSLDDALDVSAGGRLPLFENVAFGTATGYAPVPTGSYTLEVATVSEGSSGGADETSEADDETATDEADETAEADETTDETDDAAADESDPDTAPDDEADADPDDESAATDDVAIDEEDVPDDIDEEDVPEDIDEEDVPEDIDPDDIPEDIDEGDIPDDIDPDDIPDDLSEVELPDNASQRVDGDLDVSLLSTGEIDTEPDVTLEVSLERGRAYTGYVIDDPASPDQEPDRMLTVTVDGEFGETVDEPDESY</sequence>
<evidence type="ECO:0000259" key="2">
    <source>
        <dbReference type="Pfam" id="PF14344"/>
    </source>
</evidence>